<dbReference type="GO" id="GO:0016593">
    <property type="term" value="C:Cdc73/Paf1 complex"/>
    <property type="evidence" value="ECO:0007669"/>
    <property type="project" value="TreeGrafter"/>
</dbReference>
<evidence type="ECO:0000256" key="6">
    <source>
        <dbReference type="SAM" id="MobiDB-lite"/>
    </source>
</evidence>
<dbReference type="PANTHER" id="PTHR13115:SF8">
    <property type="entry name" value="RNA POLYMERASE-ASSOCIATED PROTEIN RTF1 HOMOLOG"/>
    <property type="match status" value="1"/>
</dbReference>
<dbReference type="AlphaFoldDB" id="A0AAJ6QUG4"/>
<organism evidence="8 9">
    <name type="scientific">Galendromus occidentalis</name>
    <name type="common">western predatory mite</name>
    <dbReference type="NCBI Taxonomy" id="34638"/>
    <lineage>
        <taxon>Eukaryota</taxon>
        <taxon>Metazoa</taxon>
        <taxon>Ecdysozoa</taxon>
        <taxon>Arthropoda</taxon>
        <taxon>Chelicerata</taxon>
        <taxon>Arachnida</taxon>
        <taxon>Acari</taxon>
        <taxon>Parasitiformes</taxon>
        <taxon>Mesostigmata</taxon>
        <taxon>Gamasina</taxon>
        <taxon>Phytoseioidea</taxon>
        <taxon>Phytoseiidae</taxon>
        <taxon>Typhlodrominae</taxon>
        <taxon>Galendromus</taxon>
    </lineage>
</organism>
<keyword evidence="3" id="KW-0804">Transcription</keyword>
<feature type="compositionally biased region" description="Acidic residues" evidence="6">
    <location>
        <begin position="35"/>
        <end position="46"/>
    </location>
</feature>
<dbReference type="InterPro" id="IPR036128">
    <property type="entry name" value="Plus3-like_sf"/>
</dbReference>
<feature type="compositionally biased region" description="Basic and acidic residues" evidence="6">
    <location>
        <begin position="144"/>
        <end position="158"/>
    </location>
</feature>
<dbReference type="Proteomes" id="UP000694867">
    <property type="component" value="Unplaced"/>
</dbReference>
<dbReference type="SMART" id="SM00719">
    <property type="entry name" value="Plus3"/>
    <property type="match status" value="1"/>
</dbReference>
<evidence type="ECO:0000256" key="2">
    <source>
        <dbReference type="ARBA" id="ARBA00023015"/>
    </source>
</evidence>
<feature type="region of interest" description="Disordered" evidence="6">
    <location>
        <begin position="1"/>
        <end position="131"/>
    </location>
</feature>
<feature type="compositionally biased region" description="Basic and acidic residues" evidence="6">
    <location>
        <begin position="275"/>
        <end position="288"/>
    </location>
</feature>
<sequence>MSKRKSRVALASDSEGSAASSDEDRSMANKKPRVDDDDDATSDSGDEWGTKGKKKVLSKKASPKDNSDKNSDYESEEGEITDDSVGGSDVSEEFNDGYDENLMGDEEDQARLAKMTEKEREQEIYNRIEKRERLRARFEIEKKLRQAKKKQESKEKQFTDVSMRSKERKKNLEGRQDKKSQAIQSLKAEREKKKKAEEERKEKEDTKKDSGALKKLKASDIYSDDDSSDSESDSDASSTKRSASRSRSRSRSPSRSRSSSRSRSRSSDSDSDSASSRHSEERVVHVNTRDQLSQIRLSRFRLEKWLFMPFFAKTVVGCFVKIGVGQMGGAQNYRIAEILEVVETPKVYQCGKNRTNRGLKLKHGKEERIYRIEYVSNQEFTENEFQKWMAAMGVDNIGLPTVSFIEKKKKDLEAANNHSCSANDIQQMVDEKKKFKKNPHNYAMAKTEVMKKKEMAEQQGDQEEARKWSEELDRLEDRAKELDKQRTSTISAIAYINERNRQKNIVDIERAILEEAKKNKLKADDPFTRRKCAPSLVTKKNVVEKISSEQLKTLEEMKKKDQERRRLEEENQKREADELAKKKRDSEKAPRQNGEDLFTAHDFDIKIDLDSSIPSASVAHPIRASFGGTSFLRDTAPKRSLNLEEYKKKRGLI</sequence>
<dbReference type="KEGG" id="goe:100899843"/>
<reference evidence="9" key="1">
    <citation type="submission" date="2025-08" db="UniProtKB">
        <authorList>
            <consortium name="RefSeq"/>
        </authorList>
    </citation>
    <scope>IDENTIFICATION</scope>
</reference>
<evidence type="ECO:0000256" key="5">
    <source>
        <dbReference type="SAM" id="Coils"/>
    </source>
</evidence>
<protein>
    <submittedName>
        <fullName evidence="9">RNA polymerase-associated protein RTF1 homolog</fullName>
    </submittedName>
</protein>
<evidence type="ECO:0000256" key="1">
    <source>
        <dbReference type="ARBA" id="ARBA00004123"/>
    </source>
</evidence>
<keyword evidence="2" id="KW-0805">Transcription regulation</keyword>
<feature type="compositionally biased region" description="Low complexity" evidence="6">
    <location>
        <begin position="11"/>
        <end position="20"/>
    </location>
</feature>
<comment type="subcellular location">
    <subcellularLocation>
        <location evidence="1">Nucleus</location>
    </subcellularLocation>
</comment>
<feature type="region of interest" description="Disordered" evidence="6">
    <location>
        <begin position="557"/>
        <end position="595"/>
    </location>
</feature>
<dbReference type="CTD" id="23168"/>
<evidence type="ECO:0000313" key="9">
    <source>
        <dbReference type="RefSeq" id="XP_003744270.1"/>
    </source>
</evidence>
<evidence type="ECO:0000313" key="8">
    <source>
        <dbReference type="Proteomes" id="UP000694867"/>
    </source>
</evidence>
<evidence type="ECO:0000256" key="3">
    <source>
        <dbReference type="ARBA" id="ARBA00023163"/>
    </source>
</evidence>
<dbReference type="Pfam" id="PF03126">
    <property type="entry name" value="Plus-3"/>
    <property type="match status" value="1"/>
</dbReference>
<dbReference type="GO" id="GO:1990269">
    <property type="term" value="F:RNA polymerase II C-terminal domain phosphoserine binding"/>
    <property type="evidence" value="ECO:0007669"/>
    <property type="project" value="TreeGrafter"/>
</dbReference>
<accession>A0AAJ6QUG4</accession>
<feature type="compositionally biased region" description="Basic and acidic residues" evidence="6">
    <location>
        <begin position="109"/>
        <end position="131"/>
    </location>
</feature>
<feature type="domain" description="Plus3" evidence="7">
    <location>
        <begin position="286"/>
        <end position="417"/>
    </location>
</feature>
<gene>
    <name evidence="9" type="primary">LOC100899843</name>
</gene>
<dbReference type="PROSITE" id="PS51360">
    <property type="entry name" value="PLUS3"/>
    <property type="match status" value="1"/>
</dbReference>
<feature type="compositionally biased region" description="Basic residues" evidence="6">
    <location>
        <begin position="242"/>
        <end position="264"/>
    </location>
</feature>
<evidence type="ECO:0000259" key="7">
    <source>
        <dbReference type="PROSITE" id="PS51360"/>
    </source>
</evidence>
<keyword evidence="5" id="KW-0175">Coiled coil</keyword>
<feature type="compositionally biased region" description="Basic and acidic residues" evidence="6">
    <location>
        <begin position="187"/>
        <end position="212"/>
    </location>
</feature>
<dbReference type="Gene3D" id="3.90.70.200">
    <property type="entry name" value="Plus-3 domain"/>
    <property type="match status" value="1"/>
</dbReference>
<feature type="compositionally biased region" description="Acidic residues" evidence="6">
    <location>
        <begin position="73"/>
        <end position="82"/>
    </location>
</feature>
<keyword evidence="4" id="KW-0539">Nucleus</keyword>
<feature type="compositionally biased region" description="Acidic residues" evidence="6">
    <location>
        <begin position="90"/>
        <end position="108"/>
    </location>
</feature>
<keyword evidence="8" id="KW-1185">Reference proteome</keyword>
<dbReference type="SUPFAM" id="SSF159042">
    <property type="entry name" value="Plus3-like"/>
    <property type="match status" value="1"/>
</dbReference>
<evidence type="ECO:0000256" key="4">
    <source>
        <dbReference type="ARBA" id="ARBA00023242"/>
    </source>
</evidence>
<feature type="compositionally biased region" description="Basic and acidic residues" evidence="6">
    <location>
        <begin position="170"/>
        <end position="180"/>
    </location>
</feature>
<feature type="coiled-coil region" evidence="5">
    <location>
        <begin position="458"/>
        <end position="492"/>
    </location>
</feature>
<dbReference type="PANTHER" id="PTHR13115">
    <property type="entry name" value="RNA POLYMERASE-ASSOCIATED PROTEIN RTF1 HOMOLOG"/>
    <property type="match status" value="1"/>
</dbReference>
<feature type="compositionally biased region" description="Basic and acidic residues" evidence="6">
    <location>
        <begin position="62"/>
        <end position="72"/>
    </location>
</feature>
<proteinExistence type="predicted"/>
<dbReference type="InterPro" id="IPR004343">
    <property type="entry name" value="Plus-3_dom"/>
</dbReference>
<name>A0AAJ6QUG4_9ACAR</name>
<feature type="region of interest" description="Disordered" evidence="6">
    <location>
        <begin position="144"/>
        <end position="288"/>
    </location>
</feature>
<dbReference type="RefSeq" id="XP_003744270.1">
    <property type="nucleotide sequence ID" value="XM_003744222.2"/>
</dbReference>
<dbReference type="GO" id="GO:0003677">
    <property type="term" value="F:DNA binding"/>
    <property type="evidence" value="ECO:0007669"/>
    <property type="project" value="InterPro"/>
</dbReference>
<dbReference type="GeneID" id="100899843"/>
<feature type="compositionally biased region" description="Acidic residues" evidence="6">
    <location>
        <begin position="222"/>
        <end position="234"/>
    </location>
</feature>